<protein>
    <submittedName>
        <fullName evidence="1">Uncharacterized protein</fullName>
    </submittedName>
</protein>
<dbReference type="EMBL" id="SJPI01000003">
    <property type="protein sequence ID" value="TWT49713.1"/>
    <property type="molecule type" value="Genomic_DNA"/>
</dbReference>
<name>A0A5C5WI77_9BACT</name>
<evidence type="ECO:0000313" key="1">
    <source>
        <dbReference type="EMBL" id="TWT49713.1"/>
    </source>
</evidence>
<comment type="caution">
    <text evidence="1">The sequence shown here is derived from an EMBL/GenBank/DDBJ whole genome shotgun (WGS) entry which is preliminary data.</text>
</comment>
<sequence length="101" mass="10622">MGLRAGLMSSSSDVRAFKLAAAVDLAEEAELPLRLDCRSSADLTCFDFEGADLAVGDDAALVVTDLEDTALEVVLDAVALVVEVLDAAVLVVLLDLRLAFR</sequence>
<evidence type="ECO:0000313" key="2">
    <source>
        <dbReference type="Proteomes" id="UP000316598"/>
    </source>
</evidence>
<dbReference type="Proteomes" id="UP000316598">
    <property type="component" value="Unassembled WGS sequence"/>
</dbReference>
<keyword evidence="2" id="KW-1185">Reference proteome</keyword>
<gene>
    <name evidence="1" type="ORF">Pla22_49130</name>
</gene>
<organism evidence="1 2">
    <name type="scientific">Rubripirellula amarantea</name>
    <dbReference type="NCBI Taxonomy" id="2527999"/>
    <lineage>
        <taxon>Bacteria</taxon>
        <taxon>Pseudomonadati</taxon>
        <taxon>Planctomycetota</taxon>
        <taxon>Planctomycetia</taxon>
        <taxon>Pirellulales</taxon>
        <taxon>Pirellulaceae</taxon>
        <taxon>Rubripirellula</taxon>
    </lineage>
</organism>
<dbReference type="AlphaFoldDB" id="A0A5C5WI77"/>
<proteinExistence type="predicted"/>
<accession>A0A5C5WI77</accession>
<reference evidence="1 2" key="1">
    <citation type="submission" date="2019-02" db="EMBL/GenBank/DDBJ databases">
        <title>Deep-cultivation of Planctomycetes and their phenomic and genomic characterization uncovers novel biology.</title>
        <authorList>
            <person name="Wiegand S."/>
            <person name="Jogler M."/>
            <person name="Boedeker C."/>
            <person name="Pinto D."/>
            <person name="Vollmers J."/>
            <person name="Rivas-Marin E."/>
            <person name="Kohn T."/>
            <person name="Peeters S.H."/>
            <person name="Heuer A."/>
            <person name="Rast P."/>
            <person name="Oberbeckmann S."/>
            <person name="Bunk B."/>
            <person name="Jeske O."/>
            <person name="Meyerdierks A."/>
            <person name="Storesund J.E."/>
            <person name="Kallscheuer N."/>
            <person name="Luecker S."/>
            <person name="Lage O.M."/>
            <person name="Pohl T."/>
            <person name="Merkel B.J."/>
            <person name="Hornburger P."/>
            <person name="Mueller R.-W."/>
            <person name="Bruemmer F."/>
            <person name="Labrenz M."/>
            <person name="Spormann A.M."/>
            <person name="Op Den Camp H."/>
            <person name="Overmann J."/>
            <person name="Amann R."/>
            <person name="Jetten M.S.M."/>
            <person name="Mascher T."/>
            <person name="Medema M.H."/>
            <person name="Devos D.P."/>
            <person name="Kaster A.-K."/>
            <person name="Ovreas L."/>
            <person name="Rohde M."/>
            <person name="Galperin M.Y."/>
            <person name="Jogler C."/>
        </authorList>
    </citation>
    <scope>NUCLEOTIDE SEQUENCE [LARGE SCALE GENOMIC DNA]</scope>
    <source>
        <strain evidence="1 2">Pla22</strain>
    </source>
</reference>